<dbReference type="AlphaFoldDB" id="A0A9J6GLM4"/>
<keyword evidence="3" id="KW-1185">Reference proteome</keyword>
<proteinExistence type="predicted"/>
<dbReference type="Proteomes" id="UP000821853">
    <property type="component" value="Chromosome 5"/>
</dbReference>
<feature type="region of interest" description="Disordered" evidence="1">
    <location>
        <begin position="95"/>
        <end position="143"/>
    </location>
</feature>
<feature type="compositionally biased region" description="Acidic residues" evidence="1">
    <location>
        <begin position="126"/>
        <end position="143"/>
    </location>
</feature>
<evidence type="ECO:0000256" key="1">
    <source>
        <dbReference type="SAM" id="MobiDB-lite"/>
    </source>
</evidence>
<comment type="caution">
    <text evidence="2">The sequence shown here is derived from an EMBL/GenBank/DDBJ whole genome shotgun (WGS) entry which is preliminary data.</text>
</comment>
<feature type="region of interest" description="Disordered" evidence="1">
    <location>
        <begin position="19"/>
        <end position="66"/>
    </location>
</feature>
<gene>
    <name evidence="2" type="ORF">HPB48_002310</name>
</gene>
<organism evidence="2 3">
    <name type="scientific">Haemaphysalis longicornis</name>
    <name type="common">Bush tick</name>
    <dbReference type="NCBI Taxonomy" id="44386"/>
    <lineage>
        <taxon>Eukaryota</taxon>
        <taxon>Metazoa</taxon>
        <taxon>Ecdysozoa</taxon>
        <taxon>Arthropoda</taxon>
        <taxon>Chelicerata</taxon>
        <taxon>Arachnida</taxon>
        <taxon>Acari</taxon>
        <taxon>Parasitiformes</taxon>
        <taxon>Ixodida</taxon>
        <taxon>Ixodoidea</taxon>
        <taxon>Ixodidae</taxon>
        <taxon>Haemaphysalinae</taxon>
        <taxon>Haemaphysalis</taxon>
    </lineage>
</organism>
<name>A0A9J6GLM4_HAELO</name>
<accession>A0A9J6GLM4</accession>
<protein>
    <submittedName>
        <fullName evidence="2">Uncharacterized protein</fullName>
    </submittedName>
</protein>
<reference evidence="2 3" key="1">
    <citation type="journal article" date="2020" name="Cell">
        <title>Large-Scale Comparative Analyses of Tick Genomes Elucidate Their Genetic Diversity and Vector Capacities.</title>
        <authorList>
            <consortium name="Tick Genome and Microbiome Consortium (TIGMIC)"/>
            <person name="Jia N."/>
            <person name="Wang J."/>
            <person name="Shi W."/>
            <person name="Du L."/>
            <person name="Sun Y."/>
            <person name="Zhan W."/>
            <person name="Jiang J.F."/>
            <person name="Wang Q."/>
            <person name="Zhang B."/>
            <person name="Ji P."/>
            <person name="Bell-Sakyi L."/>
            <person name="Cui X.M."/>
            <person name="Yuan T.T."/>
            <person name="Jiang B.G."/>
            <person name="Yang W.F."/>
            <person name="Lam T.T."/>
            <person name="Chang Q.C."/>
            <person name="Ding S.J."/>
            <person name="Wang X.J."/>
            <person name="Zhu J.G."/>
            <person name="Ruan X.D."/>
            <person name="Zhao L."/>
            <person name="Wei J.T."/>
            <person name="Ye R.Z."/>
            <person name="Que T.C."/>
            <person name="Du C.H."/>
            <person name="Zhou Y.H."/>
            <person name="Cheng J.X."/>
            <person name="Dai P.F."/>
            <person name="Guo W.B."/>
            <person name="Han X.H."/>
            <person name="Huang E.J."/>
            <person name="Li L.F."/>
            <person name="Wei W."/>
            <person name="Gao Y.C."/>
            <person name="Liu J.Z."/>
            <person name="Shao H.Z."/>
            <person name="Wang X."/>
            <person name="Wang C.C."/>
            <person name="Yang T.C."/>
            <person name="Huo Q.B."/>
            <person name="Li W."/>
            <person name="Chen H.Y."/>
            <person name="Chen S.E."/>
            <person name="Zhou L.G."/>
            <person name="Ni X.B."/>
            <person name="Tian J.H."/>
            <person name="Sheng Y."/>
            <person name="Liu T."/>
            <person name="Pan Y.S."/>
            <person name="Xia L.Y."/>
            <person name="Li J."/>
            <person name="Zhao F."/>
            <person name="Cao W.C."/>
        </authorList>
    </citation>
    <scope>NUCLEOTIDE SEQUENCE [LARGE SCALE GENOMIC DNA]</scope>
    <source>
        <strain evidence="2">HaeL-2018</strain>
    </source>
</reference>
<dbReference type="VEuPathDB" id="VectorBase:HLOH_055549"/>
<sequence length="143" mass="16357">MDLIIDDLRAEIAKQNPEIAQLKKTTKRKRGQTKRKFPRSNSRNESKSFTPQNSPAPIPSPAVPLTLLQDPSEIGLFRAKMQQTFTNRLYQIHSQISTSLRKSGEGKRKLKMPRNPKADKQQVMEMDMESSTTEETESEDEDP</sequence>
<evidence type="ECO:0000313" key="2">
    <source>
        <dbReference type="EMBL" id="KAH9375841.1"/>
    </source>
</evidence>
<evidence type="ECO:0000313" key="3">
    <source>
        <dbReference type="Proteomes" id="UP000821853"/>
    </source>
</evidence>
<dbReference type="EMBL" id="JABSTR010000007">
    <property type="protein sequence ID" value="KAH9375841.1"/>
    <property type="molecule type" value="Genomic_DNA"/>
</dbReference>
<feature type="compositionally biased region" description="Basic residues" evidence="1">
    <location>
        <begin position="24"/>
        <end position="38"/>
    </location>
</feature>
<feature type="compositionally biased region" description="Polar residues" evidence="1">
    <location>
        <begin position="39"/>
        <end position="53"/>
    </location>
</feature>